<protein>
    <submittedName>
        <fullName evidence="1">Uncharacterized protein</fullName>
    </submittedName>
</protein>
<dbReference type="EMBL" id="BSYO01000021">
    <property type="protein sequence ID" value="GMH19800.1"/>
    <property type="molecule type" value="Genomic_DNA"/>
</dbReference>
<name>A0AAD3XXE5_NEPGR</name>
<gene>
    <name evidence="1" type="ORF">Nepgr_021641</name>
</gene>
<accession>A0AAD3XXE5</accession>
<sequence length="82" mass="9389">MKPRRAPVNYTQSLQQNTFLETTLQWHLPPPPSFPARRGTRLFTVSPRCSPKKDCRAHSMAARVLGRAPPKMEYKASRQIKA</sequence>
<evidence type="ECO:0000313" key="1">
    <source>
        <dbReference type="EMBL" id="GMH19800.1"/>
    </source>
</evidence>
<dbReference type="Proteomes" id="UP001279734">
    <property type="component" value="Unassembled WGS sequence"/>
</dbReference>
<keyword evidence="2" id="KW-1185">Reference proteome</keyword>
<organism evidence="1 2">
    <name type="scientific">Nepenthes gracilis</name>
    <name type="common">Slender pitcher plant</name>
    <dbReference type="NCBI Taxonomy" id="150966"/>
    <lineage>
        <taxon>Eukaryota</taxon>
        <taxon>Viridiplantae</taxon>
        <taxon>Streptophyta</taxon>
        <taxon>Embryophyta</taxon>
        <taxon>Tracheophyta</taxon>
        <taxon>Spermatophyta</taxon>
        <taxon>Magnoliopsida</taxon>
        <taxon>eudicotyledons</taxon>
        <taxon>Gunneridae</taxon>
        <taxon>Pentapetalae</taxon>
        <taxon>Caryophyllales</taxon>
        <taxon>Nepenthaceae</taxon>
        <taxon>Nepenthes</taxon>
    </lineage>
</organism>
<reference evidence="1" key="1">
    <citation type="submission" date="2023-05" db="EMBL/GenBank/DDBJ databases">
        <title>Nepenthes gracilis genome sequencing.</title>
        <authorList>
            <person name="Fukushima K."/>
        </authorList>
    </citation>
    <scope>NUCLEOTIDE SEQUENCE</scope>
    <source>
        <strain evidence="1">SING2019-196</strain>
    </source>
</reference>
<comment type="caution">
    <text evidence="1">The sequence shown here is derived from an EMBL/GenBank/DDBJ whole genome shotgun (WGS) entry which is preliminary data.</text>
</comment>
<evidence type="ECO:0000313" key="2">
    <source>
        <dbReference type="Proteomes" id="UP001279734"/>
    </source>
</evidence>
<dbReference type="AlphaFoldDB" id="A0AAD3XXE5"/>
<proteinExistence type="predicted"/>